<organism evidence="1 2">
    <name type="scientific">Rossellomorea aquimaris</name>
    <dbReference type="NCBI Taxonomy" id="189382"/>
    <lineage>
        <taxon>Bacteria</taxon>
        <taxon>Bacillati</taxon>
        <taxon>Bacillota</taxon>
        <taxon>Bacilli</taxon>
        <taxon>Bacillales</taxon>
        <taxon>Bacillaceae</taxon>
        <taxon>Rossellomorea</taxon>
    </lineage>
</organism>
<dbReference type="AlphaFoldDB" id="A0A5D4U3U3"/>
<sequence length="173" mass="19981">MRKVLLAFLLVGYPVIGCSNQEKHINYTSPSRQEVDDFISEHNIHPLTIEETEDVTILLLQNGIYYLSKNNESDKLVEDYVGWSENDDQKVNLGMSNTGMPHAHVIINDERLLDEAKEVKVEFHDGTTVIQPLDGKRGMILFYDKNKRDLTIHNELHLTIYNQDGTMIYEDNF</sequence>
<reference evidence="1 2" key="1">
    <citation type="submission" date="2019-08" db="EMBL/GenBank/DDBJ databases">
        <title>Bacillus genomes from the desert of Cuatro Cienegas, Coahuila.</title>
        <authorList>
            <person name="Olmedo-Alvarez G."/>
        </authorList>
    </citation>
    <scope>NUCLEOTIDE SEQUENCE [LARGE SCALE GENOMIC DNA]</scope>
    <source>
        <strain evidence="1 2">CH87b_3T</strain>
    </source>
</reference>
<dbReference type="Proteomes" id="UP000324269">
    <property type="component" value="Unassembled WGS sequence"/>
</dbReference>
<evidence type="ECO:0000313" key="1">
    <source>
        <dbReference type="EMBL" id="TYS88611.1"/>
    </source>
</evidence>
<comment type="caution">
    <text evidence="1">The sequence shown here is derived from an EMBL/GenBank/DDBJ whole genome shotgun (WGS) entry which is preliminary data.</text>
</comment>
<dbReference type="OrthoDB" id="2884514at2"/>
<proteinExistence type="predicted"/>
<accession>A0A5D4U3U3</accession>
<name>A0A5D4U3U3_9BACI</name>
<dbReference type="EMBL" id="VTEZ01000001">
    <property type="protein sequence ID" value="TYS88611.1"/>
    <property type="molecule type" value="Genomic_DNA"/>
</dbReference>
<gene>
    <name evidence="1" type="ORF">FZC85_04100</name>
</gene>
<dbReference type="RefSeq" id="WP_148967908.1">
    <property type="nucleotide sequence ID" value="NZ_JBNIKW010000001.1"/>
</dbReference>
<protein>
    <submittedName>
        <fullName evidence="1">Uncharacterized protein</fullName>
    </submittedName>
</protein>
<evidence type="ECO:0000313" key="2">
    <source>
        <dbReference type="Proteomes" id="UP000324269"/>
    </source>
</evidence>